<name>X5MCD0_9HYPH</name>
<dbReference type="Proteomes" id="UP000032160">
    <property type="component" value="Chromosome I"/>
</dbReference>
<evidence type="ECO:0000313" key="1">
    <source>
        <dbReference type="EMBL" id="CDO59057.1"/>
    </source>
</evidence>
<evidence type="ECO:0000313" key="2">
    <source>
        <dbReference type="Proteomes" id="UP000032160"/>
    </source>
</evidence>
<dbReference type="KEGG" id="pect:BN1012_Phect843"/>
<reference evidence="1 2" key="1">
    <citation type="journal article" date="2014" name="Front. Genet.">
        <title>Genome and metabolic network of "Candidatus Phaeomarinobacter ectocarpi" Ec32, a new candidate genus of Alphaproteobacteria frequently associated with brown algae.</title>
        <authorList>
            <person name="Dittami S.M."/>
            <person name="Barbeyron T."/>
            <person name="Boyen C."/>
            <person name="Cambefort J."/>
            <person name="Collet G."/>
            <person name="Delage L."/>
            <person name="Gobet A."/>
            <person name="Groisillier A."/>
            <person name="Leblanc C."/>
            <person name="Michel G."/>
            <person name="Scornet D."/>
            <person name="Siegel A."/>
            <person name="Tapia J.E."/>
            <person name="Tonon T."/>
        </authorList>
    </citation>
    <scope>NUCLEOTIDE SEQUENCE [LARGE SCALE GENOMIC DNA]</scope>
    <source>
        <strain evidence="1 2">Ec32</strain>
    </source>
</reference>
<protein>
    <submittedName>
        <fullName evidence="1">Uncharacterized protein</fullName>
    </submittedName>
</protein>
<organism evidence="1 2">
    <name type="scientific">Candidatus Phaeomarinibacter ectocarpi</name>
    <dbReference type="NCBI Taxonomy" id="1458461"/>
    <lineage>
        <taxon>Bacteria</taxon>
        <taxon>Pseudomonadati</taxon>
        <taxon>Pseudomonadota</taxon>
        <taxon>Alphaproteobacteria</taxon>
        <taxon>Hyphomicrobiales</taxon>
        <taxon>Parvibaculaceae</taxon>
        <taxon>Candidatus Phaeomarinibacter</taxon>
    </lineage>
</organism>
<proteinExistence type="predicted"/>
<sequence>MFITSARQGLDASQIDENAGSLFIYETDLMASTNGQTRALIARR</sequence>
<dbReference type="HOGENOM" id="CLU_3213876_0_0_5"/>
<keyword evidence="2" id="KW-1185">Reference proteome</keyword>
<gene>
    <name evidence="1" type="ORF">BN1012_Phect843</name>
</gene>
<accession>X5MCD0</accession>
<dbReference type="AlphaFoldDB" id="X5MCD0"/>
<dbReference type="EMBL" id="HG966617">
    <property type="protein sequence ID" value="CDO59057.1"/>
    <property type="molecule type" value="Genomic_DNA"/>
</dbReference>